<evidence type="ECO:0008006" key="4">
    <source>
        <dbReference type="Google" id="ProtNLM"/>
    </source>
</evidence>
<feature type="region of interest" description="Disordered" evidence="1">
    <location>
        <begin position="193"/>
        <end position="212"/>
    </location>
</feature>
<evidence type="ECO:0000313" key="3">
    <source>
        <dbReference type="Proteomes" id="UP001363151"/>
    </source>
</evidence>
<feature type="compositionally biased region" description="Basic and acidic residues" evidence="1">
    <location>
        <begin position="200"/>
        <end position="212"/>
    </location>
</feature>
<keyword evidence="3" id="KW-1185">Reference proteome</keyword>
<sequence>MVEDYYEDVVHTVSQLNLSEDLVNGGFSTFKTRDRGRFDMVVPGLAQLLEAAGGAWMPLVKALLGDDARLCHAGCITALPDCAGQKWHSDGDHVHDEMQLPAHAVNVFVPLIDSGLRQGATEFVPKTHYDWSADERPVVLEAHAGDAVIFDWRLKHRGLANKGAANRPLLYMTYSKPWFVDKYNFSKDRYEDLPPLVPRTTREGRSERRQAS</sequence>
<proteinExistence type="predicted"/>
<dbReference type="InterPro" id="IPR051961">
    <property type="entry name" value="Fungal_Metabolite_Diox"/>
</dbReference>
<dbReference type="PANTHER" id="PTHR37563">
    <property type="entry name" value="PHYTANOYL-COA DIOXYGENASE FAMILY PROTEIN (AFU_ORTHOLOGUE AFUA_2G03330)"/>
    <property type="match status" value="1"/>
</dbReference>
<evidence type="ECO:0000256" key="1">
    <source>
        <dbReference type="SAM" id="MobiDB-lite"/>
    </source>
</evidence>
<accession>A0ABR1GFT2</accession>
<name>A0ABR1GFT2_AURAN</name>
<dbReference type="SUPFAM" id="SSF51197">
    <property type="entry name" value="Clavaminate synthase-like"/>
    <property type="match status" value="1"/>
</dbReference>
<dbReference type="InterPro" id="IPR008775">
    <property type="entry name" value="Phytyl_CoA_dOase-like"/>
</dbReference>
<dbReference type="PANTHER" id="PTHR37563:SF2">
    <property type="entry name" value="PHYTANOYL-COA DIOXYGENASE FAMILY PROTEIN (AFU_ORTHOLOGUE AFUA_2G03330)"/>
    <property type="match status" value="1"/>
</dbReference>
<dbReference type="Pfam" id="PF05721">
    <property type="entry name" value="PhyH"/>
    <property type="match status" value="1"/>
</dbReference>
<dbReference type="EMBL" id="JBBJCI010000023">
    <property type="protein sequence ID" value="KAK7254663.1"/>
    <property type="molecule type" value="Genomic_DNA"/>
</dbReference>
<gene>
    <name evidence="2" type="ORF">SO694_0001033</name>
</gene>
<dbReference type="Proteomes" id="UP001363151">
    <property type="component" value="Unassembled WGS sequence"/>
</dbReference>
<reference evidence="2 3" key="1">
    <citation type="submission" date="2024-03" db="EMBL/GenBank/DDBJ databases">
        <title>Aureococcus anophagefferens CCMP1851 and Kratosvirus quantuckense: Draft genome of a second virus-susceptible host strain in the model system.</title>
        <authorList>
            <person name="Chase E."/>
            <person name="Truchon A.R."/>
            <person name="Schepens W."/>
            <person name="Wilhelm S.W."/>
        </authorList>
    </citation>
    <scope>NUCLEOTIDE SEQUENCE [LARGE SCALE GENOMIC DNA]</scope>
    <source>
        <strain evidence="2 3">CCMP1851</strain>
    </source>
</reference>
<protein>
    <recommendedName>
        <fullName evidence="4">Phytanoyl-CoA dioxygenase</fullName>
    </recommendedName>
</protein>
<dbReference type="Gene3D" id="2.60.120.620">
    <property type="entry name" value="q2cbj1_9rhob like domain"/>
    <property type="match status" value="1"/>
</dbReference>
<evidence type="ECO:0000313" key="2">
    <source>
        <dbReference type="EMBL" id="KAK7254663.1"/>
    </source>
</evidence>
<organism evidence="2 3">
    <name type="scientific">Aureococcus anophagefferens</name>
    <name type="common">Harmful bloom alga</name>
    <dbReference type="NCBI Taxonomy" id="44056"/>
    <lineage>
        <taxon>Eukaryota</taxon>
        <taxon>Sar</taxon>
        <taxon>Stramenopiles</taxon>
        <taxon>Ochrophyta</taxon>
        <taxon>Pelagophyceae</taxon>
        <taxon>Pelagomonadales</taxon>
        <taxon>Pelagomonadaceae</taxon>
        <taxon>Aureococcus</taxon>
    </lineage>
</organism>
<comment type="caution">
    <text evidence="2">The sequence shown here is derived from an EMBL/GenBank/DDBJ whole genome shotgun (WGS) entry which is preliminary data.</text>
</comment>